<keyword evidence="6" id="KW-0808">Transferase</keyword>
<dbReference type="EMBL" id="CBTN010000021">
    <property type="protein sequence ID" value="CDH54039.1"/>
    <property type="molecule type" value="Genomic_DNA"/>
</dbReference>
<dbReference type="Proteomes" id="UP000027586">
    <property type="component" value="Unassembled WGS sequence"/>
</dbReference>
<evidence type="ECO:0000256" key="1">
    <source>
        <dbReference type="ARBA" id="ARBA00022741"/>
    </source>
</evidence>
<organism evidence="6 7">
    <name type="scientific">Lichtheimia corymbifera JMRC:FSU:9682</name>
    <dbReference type="NCBI Taxonomy" id="1263082"/>
    <lineage>
        <taxon>Eukaryota</taxon>
        <taxon>Fungi</taxon>
        <taxon>Fungi incertae sedis</taxon>
        <taxon>Mucoromycota</taxon>
        <taxon>Mucoromycotina</taxon>
        <taxon>Mucoromycetes</taxon>
        <taxon>Mucorales</taxon>
        <taxon>Lichtheimiaceae</taxon>
        <taxon>Lichtheimia</taxon>
    </lineage>
</organism>
<dbReference type="PANTHER" id="PTHR24346:SF30">
    <property type="entry name" value="MATERNAL EMBRYONIC LEUCINE ZIPPER KINASE"/>
    <property type="match status" value="1"/>
</dbReference>
<dbReference type="Pfam" id="PF00069">
    <property type="entry name" value="Pkinase"/>
    <property type="match status" value="1"/>
</dbReference>
<gene>
    <name evidence="6" type="ORF">LCOR_05327.1</name>
</gene>
<proteinExistence type="inferred from homology"/>
<reference evidence="6" key="1">
    <citation type="submission" date="2013-08" db="EMBL/GenBank/DDBJ databases">
        <title>Gene expansion shapes genome architecture in the human pathogen Lichtheimia corymbifera: an evolutionary genomics analysis in the ancient terrestrial Mucorales (Mucoromycotina).</title>
        <authorList>
            <person name="Schwartze V.U."/>
            <person name="Winter S."/>
            <person name="Shelest E."/>
            <person name="Marcet-Houben M."/>
            <person name="Horn F."/>
            <person name="Wehner S."/>
            <person name="Hoffmann K."/>
            <person name="Riege K."/>
            <person name="Sammeth M."/>
            <person name="Nowrousian M."/>
            <person name="Valiante V."/>
            <person name="Linde J."/>
            <person name="Jacobsen I.D."/>
            <person name="Marz M."/>
            <person name="Brakhage A.A."/>
            <person name="Gabaldon T."/>
            <person name="Bocker S."/>
            <person name="Voigt K."/>
        </authorList>
    </citation>
    <scope>NUCLEOTIDE SEQUENCE [LARGE SCALE GENOMIC DNA]</scope>
    <source>
        <strain evidence="6">FSU 9682</strain>
    </source>
</reference>
<dbReference type="InterPro" id="IPR000719">
    <property type="entry name" value="Prot_kinase_dom"/>
</dbReference>
<dbReference type="GO" id="GO:0005524">
    <property type="term" value="F:ATP binding"/>
    <property type="evidence" value="ECO:0007669"/>
    <property type="project" value="UniProtKB-UniRule"/>
</dbReference>
<evidence type="ECO:0000259" key="5">
    <source>
        <dbReference type="PROSITE" id="PS50011"/>
    </source>
</evidence>
<dbReference type="AlphaFoldDB" id="A0A068RVN0"/>
<protein>
    <submittedName>
        <fullName evidence="6">Protein serine threonine kinase</fullName>
    </submittedName>
</protein>
<evidence type="ECO:0000256" key="4">
    <source>
        <dbReference type="RuleBase" id="RU000304"/>
    </source>
</evidence>
<dbReference type="PROSITE" id="PS00107">
    <property type="entry name" value="PROTEIN_KINASE_ATP"/>
    <property type="match status" value="1"/>
</dbReference>
<evidence type="ECO:0000256" key="2">
    <source>
        <dbReference type="ARBA" id="ARBA00022840"/>
    </source>
</evidence>
<keyword evidence="1 3" id="KW-0547">Nucleotide-binding</keyword>
<evidence type="ECO:0000256" key="3">
    <source>
        <dbReference type="PROSITE-ProRule" id="PRU10141"/>
    </source>
</evidence>
<dbReference type="PANTHER" id="PTHR24346">
    <property type="entry name" value="MAP/MICROTUBULE AFFINITY-REGULATING KINASE"/>
    <property type="match status" value="1"/>
</dbReference>
<dbReference type="InterPro" id="IPR017441">
    <property type="entry name" value="Protein_kinase_ATP_BS"/>
</dbReference>
<feature type="binding site" evidence="3">
    <location>
        <position position="54"/>
    </location>
    <ligand>
        <name>ATP</name>
        <dbReference type="ChEBI" id="CHEBI:30616"/>
    </ligand>
</feature>
<dbReference type="SUPFAM" id="SSF56112">
    <property type="entry name" value="Protein kinase-like (PK-like)"/>
    <property type="match status" value="1"/>
</dbReference>
<dbReference type="PROSITE" id="PS50011">
    <property type="entry name" value="PROTEIN_KINASE_DOM"/>
    <property type="match status" value="1"/>
</dbReference>
<evidence type="ECO:0000313" key="6">
    <source>
        <dbReference type="EMBL" id="CDH54039.1"/>
    </source>
</evidence>
<dbReference type="GO" id="GO:0004674">
    <property type="term" value="F:protein serine/threonine kinase activity"/>
    <property type="evidence" value="ECO:0007669"/>
    <property type="project" value="UniProtKB-KW"/>
</dbReference>
<sequence length="439" mass="48821">MAPTTTNIAQDPKVLLNTFIDRRSIQLVSVLGVGAYGVVYLGVHVPTSRRYAVKLLNNPKAAETEITLHSRVSSHKGVLTLEKVVRENNQVYLVLEYATGGDLFSAITQQQGIASNNFAIRHIFTQILDAVQYCHQQGIAHRDLKPENILMFSNLQAKLADFGLATTQLVSAEFGCGSSFYFSPECQGQLVKNKERIKGYSTRQNDVWSLGVILINLTAGRNPWRQATMKDQAFASYVKKPQTFFKRILPCISDELNDLLLRIFCLDPARRISLPELRLRIQYIRSFTATTEKKNASIPPRVIAKLPVQVDEDNTKPRRSSAPTTISFTKSLVHTLCDYSNGFSDDTYDNSFIDEDDEDDDDEEETAVVRRAYVVKSPYPAPTTHLPSTPPAACFSTSPCSSASSFDYPSTPRASPAELNKKSAIDVDALNNLASYTSF</sequence>
<dbReference type="PROSITE" id="PS00108">
    <property type="entry name" value="PROTEIN_KINASE_ST"/>
    <property type="match status" value="1"/>
</dbReference>
<feature type="domain" description="Protein kinase" evidence="5">
    <location>
        <begin position="25"/>
        <end position="284"/>
    </location>
</feature>
<accession>A0A068RVN0</accession>
<keyword evidence="4" id="KW-0723">Serine/threonine-protein kinase</keyword>
<name>A0A068RVN0_9FUNG</name>
<dbReference type="VEuPathDB" id="FungiDB:LCOR_05327.1"/>
<dbReference type="OrthoDB" id="541276at2759"/>
<dbReference type="InterPro" id="IPR011009">
    <property type="entry name" value="Kinase-like_dom_sf"/>
</dbReference>
<dbReference type="SMART" id="SM00220">
    <property type="entry name" value="S_TKc"/>
    <property type="match status" value="1"/>
</dbReference>
<evidence type="ECO:0000313" key="7">
    <source>
        <dbReference type="Proteomes" id="UP000027586"/>
    </source>
</evidence>
<keyword evidence="6" id="KW-0418">Kinase</keyword>
<keyword evidence="2 3" id="KW-0067">ATP-binding</keyword>
<keyword evidence="7" id="KW-1185">Reference proteome</keyword>
<comment type="similarity">
    <text evidence="4">Belongs to the protein kinase superfamily.</text>
</comment>
<dbReference type="GO" id="GO:0005737">
    <property type="term" value="C:cytoplasm"/>
    <property type="evidence" value="ECO:0007669"/>
    <property type="project" value="TreeGrafter"/>
</dbReference>
<dbReference type="STRING" id="1263082.A0A068RVN0"/>
<dbReference type="InterPro" id="IPR008271">
    <property type="entry name" value="Ser/Thr_kinase_AS"/>
</dbReference>
<comment type="caution">
    <text evidence="6">The sequence shown here is derived from an EMBL/GenBank/DDBJ whole genome shotgun (WGS) entry which is preliminary data.</text>
</comment>
<dbReference type="GO" id="GO:0035556">
    <property type="term" value="P:intracellular signal transduction"/>
    <property type="evidence" value="ECO:0007669"/>
    <property type="project" value="TreeGrafter"/>
</dbReference>
<dbReference type="Gene3D" id="1.10.510.10">
    <property type="entry name" value="Transferase(Phosphotransferase) domain 1"/>
    <property type="match status" value="1"/>
</dbReference>